<dbReference type="EMBL" id="DSDY01000136">
    <property type="protein sequence ID" value="HDS10837.1"/>
    <property type="molecule type" value="Genomic_DNA"/>
</dbReference>
<evidence type="ECO:0000259" key="1">
    <source>
        <dbReference type="Pfam" id="PF18533"/>
    </source>
</evidence>
<dbReference type="Pfam" id="PF18533">
    <property type="entry name" value="DUF5622"/>
    <property type="match status" value="1"/>
</dbReference>
<accession>A0A7C1E0D8</accession>
<dbReference type="InterPro" id="IPR041043">
    <property type="entry name" value="DUF5622"/>
</dbReference>
<gene>
    <name evidence="2" type="ORF">ENO04_04400</name>
</gene>
<feature type="domain" description="DUF5622" evidence="1">
    <location>
        <begin position="3"/>
        <end position="72"/>
    </location>
</feature>
<dbReference type="AlphaFoldDB" id="A0A7C1E0D8"/>
<organism evidence="2">
    <name type="scientific">Fervidicoccus fontis</name>
    <dbReference type="NCBI Taxonomy" id="683846"/>
    <lineage>
        <taxon>Archaea</taxon>
        <taxon>Thermoproteota</taxon>
        <taxon>Thermoprotei</taxon>
        <taxon>Fervidicoccales</taxon>
        <taxon>Fervidicoccaceae</taxon>
        <taxon>Fervidicoccus</taxon>
    </lineage>
</organism>
<proteinExistence type="predicted"/>
<comment type="caution">
    <text evidence="2">The sequence shown here is derived from an EMBL/GenBank/DDBJ whole genome shotgun (WGS) entry which is preliminary data.</text>
</comment>
<reference evidence="2" key="1">
    <citation type="journal article" date="2020" name="mSystems">
        <title>Genome- and Community-Level Interaction Insights into Carbon Utilization and Element Cycling Functions of Hydrothermarchaeota in Hydrothermal Sediment.</title>
        <authorList>
            <person name="Zhou Z."/>
            <person name="Liu Y."/>
            <person name="Xu W."/>
            <person name="Pan J."/>
            <person name="Luo Z.H."/>
            <person name="Li M."/>
        </authorList>
    </citation>
    <scope>NUCLEOTIDE SEQUENCE [LARGE SCALE GENOMIC DNA]</scope>
    <source>
        <strain evidence="2">SpSt-123</strain>
    </source>
</reference>
<dbReference type="Gene3D" id="3.30.160.830">
    <property type="match status" value="1"/>
</dbReference>
<sequence>MTKRRKYLYVKLGEGRFLRLRVFLRGTEEPNVTPSMELGKDLLVIKKIVKKPSPGYKVISLDELPGPLKDAILKIYT</sequence>
<evidence type="ECO:0000313" key="2">
    <source>
        <dbReference type="EMBL" id="HDS10837.1"/>
    </source>
</evidence>
<protein>
    <recommendedName>
        <fullName evidence="1">DUF5622 domain-containing protein</fullName>
    </recommendedName>
</protein>
<name>A0A7C1E0D8_9CREN</name>